<evidence type="ECO:0000259" key="3">
    <source>
        <dbReference type="PROSITE" id="PS50888"/>
    </source>
</evidence>
<evidence type="ECO:0008006" key="6">
    <source>
        <dbReference type="Google" id="ProtNLM"/>
    </source>
</evidence>
<organism evidence="4 5">
    <name type="scientific">Felis catus</name>
    <name type="common">Cat</name>
    <name type="synonym">Felis silvestris catus</name>
    <dbReference type="NCBI Taxonomy" id="9685"/>
    <lineage>
        <taxon>Eukaryota</taxon>
        <taxon>Metazoa</taxon>
        <taxon>Chordata</taxon>
        <taxon>Craniata</taxon>
        <taxon>Vertebrata</taxon>
        <taxon>Euteleostomi</taxon>
        <taxon>Mammalia</taxon>
        <taxon>Eutheria</taxon>
        <taxon>Laurasiatheria</taxon>
        <taxon>Carnivora</taxon>
        <taxon>Feliformia</taxon>
        <taxon>Felidae</taxon>
        <taxon>Felinae</taxon>
        <taxon>Felis</taxon>
    </lineage>
</organism>
<feature type="domain" description="BHLH" evidence="3">
    <location>
        <begin position="26"/>
        <end position="83"/>
    </location>
</feature>
<dbReference type="Pfam" id="PF00989">
    <property type="entry name" value="PAS"/>
    <property type="match status" value="1"/>
</dbReference>
<dbReference type="InterPro" id="IPR013767">
    <property type="entry name" value="PAS_fold"/>
</dbReference>
<dbReference type="GeneTree" id="ENSGT00950000183021"/>
<dbReference type="CDD" id="cd00130">
    <property type="entry name" value="PAS"/>
    <property type="match status" value="1"/>
</dbReference>
<dbReference type="PROSITE" id="PS50888">
    <property type="entry name" value="BHLH"/>
    <property type="match status" value="1"/>
</dbReference>
<feature type="compositionally biased region" description="Polar residues" evidence="1">
    <location>
        <begin position="1"/>
        <end position="11"/>
    </location>
</feature>
<evidence type="ECO:0000259" key="2">
    <source>
        <dbReference type="PROSITE" id="PS50112"/>
    </source>
</evidence>
<dbReference type="SUPFAM" id="SSF55785">
    <property type="entry name" value="PYP-like sensor domain (PAS domain)"/>
    <property type="match status" value="1"/>
</dbReference>
<evidence type="ECO:0000256" key="1">
    <source>
        <dbReference type="SAM" id="MobiDB-lite"/>
    </source>
</evidence>
<dbReference type="Gene3D" id="3.30.450.20">
    <property type="entry name" value="PAS domain"/>
    <property type="match status" value="1"/>
</dbReference>
<feature type="region of interest" description="Disordered" evidence="1">
    <location>
        <begin position="1"/>
        <end position="40"/>
    </location>
</feature>
<reference evidence="4" key="2">
    <citation type="submission" date="2025-08" db="UniProtKB">
        <authorList>
            <consortium name="Ensembl"/>
        </authorList>
    </citation>
    <scope>IDENTIFICATION</scope>
    <source>
        <strain evidence="4">breed Abyssinian</strain>
    </source>
</reference>
<dbReference type="InterPro" id="IPR036638">
    <property type="entry name" value="HLH_DNA-bd_sf"/>
</dbReference>
<evidence type="ECO:0000313" key="4">
    <source>
        <dbReference type="Ensembl" id="ENSFCTP00005005993.1"/>
    </source>
</evidence>
<dbReference type="InterPro" id="IPR000014">
    <property type="entry name" value="PAS"/>
</dbReference>
<dbReference type="SMART" id="SM00091">
    <property type="entry name" value="PAS"/>
    <property type="match status" value="1"/>
</dbReference>
<name>A0ABI7W986_FELCA</name>
<dbReference type="Ensembl" id="ENSFCTT00005009660.1">
    <property type="protein sequence ID" value="ENSFCTP00005005993.1"/>
    <property type="gene ID" value="ENSFCTG00005003581.1"/>
</dbReference>
<dbReference type="Proteomes" id="UP000823872">
    <property type="component" value="Chromosome F2"/>
</dbReference>
<dbReference type="CDD" id="cd18950">
    <property type="entry name" value="bHLH-PAS_NCoA2_SRC2"/>
    <property type="match status" value="1"/>
</dbReference>
<sequence>MSGMGENTSDPSRAETRKRKECPDQLGPSPKRSTEKRNREQENKYIEELAELIFANFNDIDNFNFKPDKCAILKETVKQIRQIKEQEKAAAANIDEVQKSDVSSTGQGVIDKDALGPMMLEALDGFFFVVNLEGNVVFVSENVTQYLRYNQEELMNKSVYSILHVGDHTEFVKNLLPKSIDAPVAVQVSPSDTASLPRFTSLTPPHLEDAVRERPRVLRATSEHGRFTAWTHLSRCSGASPFPLTEWFFF</sequence>
<evidence type="ECO:0000313" key="5">
    <source>
        <dbReference type="Proteomes" id="UP000823872"/>
    </source>
</evidence>
<dbReference type="InterPro" id="IPR017426">
    <property type="entry name" value="Nuclear_rcpt_coactivator"/>
</dbReference>
<dbReference type="InterPro" id="IPR011598">
    <property type="entry name" value="bHLH_dom"/>
</dbReference>
<keyword evidence="5" id="KW-1185">Reference proteome</keyword>
<dbReference type="SMART" id="SM00353">
    <property type="entry name" value="HLH"/>
    <property type="match status" value="1"/>
</dbReference>
<dbReference type="InterPro" id="IPR056193">
    <property type="entry name" value="bHLH_NCOA1-3"/>
</dbReference>
<gene>
    <name evidence="4" type="primary">NCOA3</name>
</gene>
<dbReference type="SUPFAM" id="SSF47459">
    <property type="entry name" value="HLH, helix-loop-helix DNA-binding domain"/>
    <property type="match status" value="1"/>
</dbReference>
<dbReference type="PANTHER" id="PTHR10684:SF2">
    <property type="entry name" value="NUCLEAR RECEPTOR COACTIVATOR 2"/>
    <property type="match status" value="1"/>
</dbReference>
<proteinExistence type="predicted"/>
<dbReference type="PANTHER" id="PTHR10684">
    <property type="entry name" value="NUCLEAR RECEPTOR COACTIVATOR"/>
    <property type="match status" value="1"/>
</dbReference>
<dbReference type="InterPro" id="IPR035965">
    <property type="entry name" value="PAS-like_dom_sf"/>
</dbReference>
<dbReference type="Gene3D" id="4.10.280.10">
    <property type="entry name" value="Helix-loop-helix DNA-binding domain"/>
    <property type="match status" value="1"/>
</dbReference>
<reference evidence="4 5" key="1">
    <citation type="submission" date="2021-02" db="EMBL/GenBank/DDBJ databases">
        <title>Safari Cat Assemblies.</title>
        <authorList>
            <person name="Bredemeyer K.R."/>
            <person name="Murphy W.J."/>
        </authorList>
    </citation>
    <scope>NUCLEOTIDE SEQUENCE [LARGE SCALE GENOMIC DNA]</scope>
</reference>
<protein>
    <recommendedName>
        <fullName evidence="6">Nuclear receptor coactivator 2</fullName>
    </recommendedName>
</protein>
<dbReference type="InterPro" id="IPR028822">
    <property type="entry name" value="NCOA2_bHLH"/>
</dbReference>
<accession>A0ABI7W986</accession>
<dbReference type="PROSITE" id="PS50112">
    <property type="entry name" value="PAS"/>
    <property type="match status" value="1"/>
</dbReference>
<feature type="domain" description="PAS" evidence="2">
    <location>
        <begin position="119"/>
        <end position="183"/>
    </location>
</feature>
<dbReference type="Pfam" id="PF23172">
    <property type="entry name" value="bHLH_NCOA"/>
    <property type="match status" value="1"/>
</dbReference>
<reference evidence="4" key="3">
    <citation type="submission" date="2025-09" db="UniProtKB">
        <authorList>
            <consortium name="Ensembl"/>
        </authorList>
    </citation>
    <scope>IDENTIFICATION</scope>
    <source>
        <strain evidence="4">breed Abyssinian</strain>
    </source>
</reference>